<feature type="compositionally biased region" description="Basic residues" evidence="1">
    <location>
        <begin position="67"/>
        <end position="76"/>
    </location>
</feature>
<dbReference type="GO" id="GO:0005634">
    <property type="term" value="C:nucleus"/>
    <property type="evidence" value="ECO:0007669"/>
    <property type="project" value="InterPro"/>
</dbReference>
<protein>
    <recommendedName>
        <fullName evidence="2">FAM50A/XAP5 C-terminal domain-containing protein</fullName>
    </recommendedName>
</protein>
<evidence type="ECO:0000259" key="2">
    <source>
        <dbReference type="Pfam" id="PF04921"/>
    </source>
</evidence>
<organism evidence="3 4">
    <name type="scientific">Malassezia psittaci</name>
    <dbReference type="NCBI Taxonomy" id="1821823"/>
    <lineage>
        <taxon>Eukaryota</taxon>
        <taxon>Fungi</taxon>
        <taxon>Dikarya</taxon>
        <taxon>Basidiomycota</taxon>
        <taxon>Ustilaginomycotina</taxon>
        <taxon>Malasseziomycetes</taxon>
        <taxon>Malasseziales</taxon>
        <taxon>Malasseziaceae</taxon>
        <taxon>Malassezia</taxon>
    </lineage>
</organism>
<name>A0AAF0JCM7_9BASI</name>
<feature type="region of interest" description="Disordered" evidence="1">
    <location>
        <begin position="1"/>
        <end position="21"/>
    </location>
</feature>
<evidence type="ECO:0000313" key="3">
    <source>
        <dbReference type="EMBL" id="WFD41788.1"/>
    </source>
</evidence>
<dbReference type="PANTHER" id="PTHR12722:SF0">
    <property type="entry name" value="PROTEIN FAM50A"/>
    <property type="match status" value="1"/>
</dbReference>
<dbReference type="Proteomes" id="UP001214628">
    <property type="component" value="Chromosome 1"/>
</dbReference>
<dbReference type="AlphaFoldDB" id="A0AAF0JCM7"/>
<dbReference type="EMBL" id="CP118375">
    <property type="protein sequence ID" value="WFD41788.1"/>
    <property type="molecule type" value="Genomic_DNA"/>
</dbReference>
<dbReference type="PANTHER" id="PTHR12722">
    <property type="entry name" value="XAP-5 PROTEIN-RELATED"/>
    <property type="match status" value="1"/>
</dbReference>
<reference evidence="3" key="1">
    <citation type="submission" date="2023-02" db="EMBL/GenBank/DDBJ databases">
        <title>Mating type loci evolution in Malassezia.</title>
        <authorList>
            <person name="Coelho M.A."/>
        </authorList>
    </citation>
    <scope>NUCLEOTIDE SEQUENCE</scope>
    <source>
        <strain evidence="3">CBS 14136</strain>
    </source>
</reference>
<dbReference type="GO" id="GO:0006325">
    <property type="term" value="P:chromatin organization"/>
    <property type="evidence" value="ECO:0007669"/>
    <property type="project" value="TreeGrafter"/>
</dbReference>
<proteinExistence type="predicted"/>
<feature type="compositionally biased region" description="Basic and acidic residues" evidence="1">
    <location>
        <begin position="103"/>
        <end position="125"/>
    </location>
</feature>
<evidence type="ECO:0000256" key="1">
    <source>
        <dbReference type="SAM" id="MobiDB-lite"/>
    </source>
</evidence>
<feature type="compositionally biased region" description="Basic and acidic residues" evidence="1">
    <location>
        <begin position="8"/>
        <end position="21"/>
    </location>
</feature>
<accession>A0AAF0JCM7</accession>
<keyword evidence="4" id="KW-1185">Reference proteome</keyword>
<gene>
    <name evidence="3" type="ORF">MPSI1_000424</name>
</gene>
<evidence type="ECO:0000313" key="4">
    <source>
        <dbReference type="Proteomes" id="UP001214628"/>
    </source>
</evidence>
<sequence>MSVNTSSGRERFIGKQDKTEDSLEVKTVGLVRLDEFQRTRETLLEEQVRASEQAQREREKNREASQKRNRKAHKRLSFASDEEQEGDPGSSTKLTHASKIRKSVKDPKADTRFLPDREREAEQNRLRQELSEEWQQQQEAIKKEKLTVVYSLWDGVGHRQTVQCLKGDSIGKFLERCRAQKPQLRSVRGEDLLYVKEDLIIPHNYTFYDLITSNSRGKSGPLFHFDVHDDVRLLQNAAVEKDESHAGKVVERSWYNRNKHIFPASRWEVFDPIKNYGAYRIAGS</sequence>
<dbReference type="InterPro" id="IPR048337">
    <property type="entry name" value="FAM50A/XAP5_C"/>
</dbReference>
<feature type="compositionally biased region" description="Basic and acidic residues" evidence="1">
    <location>
        <begin position="45"/>
        <end position="66"/>
    </location>
</feature>
<feature type="region of interest" description="Disordered" evidence="1">
    <location>
        <begin position="45"/>
        <end position="125"/>
    </location>
</feature>
<dbReference type="Pfam" id="PF04921">
    <property type="entry name" value="XAP5"/>
    <property type="match status" value="1"/>
</dbReference>
<dbReference type="InterPro" id="IPR007005">
    <property type="entry name" value="XAP5"/>
</dbReference>
<feature type="domain" description="FAM50A/XAP5 C-terminal" evidence="2">
    <location>
        <begin position="144"/>
        <end position="279"/>
    </location>
</feature>